<reference evidence="7 8" key="1">
    <citation type="submission" date="2022-01" db="EMBL/GenBank/DDBJ databases">
        <authorList>
            <person name="Xiong W."/>
            <person name="Schranz E."/>
        </authorList>
    </citation>
    <scope>NUCLEOTIDE SEQUENCE [LARGE SCALE GENOMIC DNA]</scope>
</reference>
<evidence type="ECO:0000256" key="3">
    <source>
        <dbReference type="ARBA" id="ARBA00023121"/>
    </source>
</evidence>
<dbReference type="PANTHER" id="PTHR33076">
    <property type="entry name" value="NON-SPECIFIC LIPID-TRANSFER PROTEIN 2-RELATED"/>
    <property type="match status" value="1"/>
</dbReference>
<dbReference type="InterPro" id="IPR026960">
    <property type="entry name" value="RVT-Znf"/>
</dbReference>
<gene>
    <name evidence="7" type="ORF">LVIROSA_LOCUS27455</name>
</gene>
<evidence type="ECO:0000256" key="5">
    <source>
        <dbReference type="RuleBase" id="RU000628"/>
    </source>
</evidence>
<dbReference type="PROSITE" id="PS00597">
    <property type="entry name" value="PLANT_LTP"/>
    <property type="match status" value="1"/>
</dbReference>
<organism evidence="7 8">
    <name type="scientific">Lactuca virosa</name>
    <dbReference type="NCBI Taxonomy" id="75947"/>
    <lineage>
        <taxon>Eukaryota</taxon>
        <taxon>Viridiplantae</taxon>
        <taxon>Streptophyta</taxon>
        <taxon>Embryophyta</taxon>
        <taxon>Tracheophyta</taxon>
        <taxon>Spermatophyta</taxon>
        <taxon>Magnoliopsida</taxon>
        <taxon>eudicotyledons</taxon>
        <taxon>Gunneridae</taxon>
        <taxon>Pentapetalae</taxon>
        <taxon>asterids</taxon>
        <taxon>campanulids</taxon>
        <taxon>Asterales</taxon>
        <taxon>Asteraceae</taxon>
        <taxon>Cichorioideae</taxon>
        <taxon>Cichorieae</taxon>
        <taxon>Lactucinae</taxon>
        <taxon>Lactuca</taxon>
    </lineage>
</organism>
<name>A0AAU9NUV7_9ASTR</name>
<keyword evidence="8" id="KW-1185">Reference proteome</keyword>
<dbReference type="AlphaFoldDB" id="A0AAU9NUV7"/>
<dbReference type="InterPro" id="IPR036312">
    <property type="entry name" value="Bifun_inhib/LTP/seed_sf"/>
</dbReference>
<evidence type="ECO:0000256" key="1">
    <source>
        <dbReference type="ARBA" id="ARBA00009748"/>
    </source>
</evidence>
<evidence type="ECO:0000256" key="2">
    <source>
        <dbReference type="ARBA" id="ARBA00022448"/>
    </source>
</evidence>
<dbReference type="Proteomes" id="UP001157418">
    <property type="component" value="Unassembled WGS sequence"/>
</dbReference>
<dbReference type="PRINTS" id="PR00382">
    <property type="entry name" value="LIPIDTRNSFER"/>
</dbReference>
<comment type="similarity">
    <text evidence="1 5">Belongs to the plant LTP family.</text>
</comment>
<accession>A0AAU9NUV7</accession>
<comment type="caution">
    <text evidence="7">The sequence shown here is derived from an EMBL/GenBank/DDBJ whole genome shotgun (WGS) entry which is preliminary data.</text>
</comment>
<dbReference type="InterPro" id="IPR016140">
    <property type="entry name" value="Bifunc_inhib/LTP/seed_store"/>
</dbReference>
<evidence type="ECO:0000259" key="6">
    <source>
        <dbReference type="SMART" id="SM00499"/>
    </source>
</evidence>
<dbReference type="FunFam" id="1.10.110.10:FF:000002">
    <property type="entry name" value="Non-specific lipid-transfer protein"/>
    <property type="match status" value="1"/>
</dbReference>
<dbReference type="CDD" id="cd01960">
    <property type="entry name" value="nsLTP1"/>
    <property type="match status" value="1"/>
</dbReference>
<keyword evidence="3 5" id="KW-0446">Lipid-binding</keyword>
<dbReference type="GO" id="GO:0006869">
    <property type="term" value="P:lipid transport"/>
    <property type="evidence" value="ECO:0007669"/>
    <property type="project" value="InterPro"/>
</dbReference>
<evidence type="ECO:0000313" key="8">
    <source>
        <dbReference type="Proteomes" id="UP001157418"/>
    </source>
</evidence>
<keyword evidence="4" id="KW-1015">Disulfide bond</keyword>
<evidence type="ECO:0000313" key="7">
    <source>
        <dbReference type="EMBL" id="CAH1441390.1"/>
    </source>
</evidence>
<protein>
    <recommendedName>
        <fullName evidence="5">Non-specific lipid-transfer protein</fullName>
    </recommendedName>
</protein>
<dbReference type="InterPro" id="IPR000528">
    <property type="entry name" value="Plant_nsLTP"/>
</dbReference>
<keyword evidence="2 5" id="KW-0813">Transport</keyword>
<dbReference type="SMART" id="SM00499">
    <property type="entry name" value="AAI"/>
    <property type="match status" value="1"/>
</dbReference>
<proteinExistence type="inferred from homology"/>
<dbReference type="Pfam" id="PF00234">
    <property type="entry name" value="Tryp_alpha_amyl"/>
    <property type="match status" value="1"/>
</dbReference>
<dbReference type="Gene3D" id="1.10.110.10">
    <property type="entry name" value="Plant lipid-transfer and hydrophobic proteins"/>
    <property type="match status" value="1"/>
</dbReference>
<feature type="domain" description="Bifunctional inhibitor/plant lipid transfer protein/seed storage helical" evidence="6">
    <location>
        <begin position="132"/>
        <end position="213"/>
    </location>
</feature>
<dbReference type="GO" id="GO:0008289">
    <property type="term" value="F:lipid binding"/>
    <property type="evidence" value="ECO:0007669"/>
    <property type="project" value="UniProtKB-KW"/>
</dbReference>
<comment type="function">
    <text evidence="5">Plant non-specific lipid-transfer proteins transfer phospholipids as well as galactolipids across membranes. May play a role in wax or cutin deposition in the cell walls of expanding epidermal cells and certain secretory tissues.</text>
</comment>
<sequence>MCMVEAFQNKLDESTPILPGPKVEWLKEVPLKVRCFVWRPKWGRIPSAQALEVRGVQTSSPNYGYCLNCVETADHIFTQCELAVIERNWIMNWCGTNPGCIDSTEKRLHFAANWMVTCMVVAAPYAEAAITCGQVVSSLSPCVPYLKNGGAVPPECCSGVKSLNSAAKTTPDRQTACGCLKSASGGVNPGNAASLPGKCGVSIPYKISPSTDCSKVQ</sequence>
<dbReference type="EMBL" id="CAKMRJ010005412">
    <property type="protein sequence ID" value="CAH1441390.1"/>
    <property type="molecule type" value="Genomic_DNA"/>
</dbReference>
<dbReference type="SUPFAM" id="SSF47699">
    <property type="entry name" value="Bifunctional inhibitor/lipid-transfer protein/seed storage 2S albumin"/>
    <property type="match status" value="1"/>
</dbReference>
<dbReference type="Pfam" id="PF13966">
    <property type="entry name" value="zf-RVT"/>
    <property type="match status" value="1"/>
</dbReference>
<evidence type="ECO:0000256" key="4">
    <source>
        <dbReference type="ARBA" id="ARBA00023157"/>
    </source>
</evidence>